<reference evidence="1 2" key="1">
    <citation type="submission" date="2015-01" db="EMBL/GenBank/DDBJ databases">
        <title>Evolution of Trichinella species and genotypes.</title>
        <authorList>
            <person name="Korhonen P.K."/>
            <person name="Edoardo P."/>
            <person name="Giuseppe L.R."/>
            <person name="Gasser R.B."/>
        </authorList>
    </citation>
    <scope>NUCLEOTIDE SEQUENCE [LARGE SCALE GENOMIC DNA]</scope>
    <source>
        <strain evidence="1">ISS37</strain>
    </source>
</reference>
<accession>A0A0V0RB37</accession>
<dbReference type="EMBL" id="JYDL01001573">
    <property type="protein sequence ID" value="KRX11709.1"/>
    <property type="molecule type" value="Genomic_DNA"/>
</dbReference>
<sequence length="31" mass="3330">MLTADCTRQQVPVVKKPGRNSCAGDSLIVLE</sequence>
<evidence type="ECO:0000313" key="1">
    <source>
        <dbReference type="EMBL" id="KRX11709.1"/>
    </source>
</evidence>
<organism evidence="1 2">
    <name type="scientific">Trichinella nelsoni</name>
    <dbReference type="NCBI Taxonomy" id="6336"/>
    <lineage>
        <taxon>Eukaryota</taxon>
        <taxon>Metazoa</taxon>
        <taxon>Ecdysozoa</taxon>
        <taxon>Nematoda</taxon>
        <taxon>Enoplea</taxon>
        <taxon>Dorylaimia</taxon>
        <taxon>Trichinellida</taxon>
        <taxon>Trichinellidae</taxon>
        <taxon>Trichinella</taxon>
    </lineage>
</organism>
<name>A0A0V0RB37_9BILA</name>
<evidence type="ECO:0000313" key="2">
    <source>
        <dbReference type="Proteomes" id="UP000054630"/>
    </source>
</evidence>
<proteinExistence type="predicted"/>
<protein>
    <submittedName>
        <fullName evidence="1">Uncharacterized protein</fullName>
    </submittedName>
</protein>
<gene>
    <name evidence="1" type="ORF">T07_15228</name>
</gene>
<keyword evidence="2" id="KW-1185">Reference proteome</keyword>
<dbReference type="AlphaFoldDB" id="A0A0V0RB37"/>
<comment type="caution">
    <text evidence="1">The sequence shown here is derived from an EMBL/GenBank/DDBJ whole genome shotgun (WGS) entry which is preliminary data.</text>
</comment>
<dbReference type="Proteomes" id="UP000054630">
    <property type="component" value="Unassembled WGS sequence"/>
</dbReference>